<proteinExistence type="predicted"/>
<evidence type="ECO:0000313" key="3">
    <source>
        <dbReference type="Proteomes" id="UP001523234"/>
    </source>
</evidence>
<dbReference type="EMBL" id="JAMWYK010000001">
    <property type="protein sequence ID" value="MCO0831745.1"/>
    <property type="molecule type" value="Genomic_DNA"/>
</dbReference>
<keyword evidence="1" id="KW-0812">Transmembrane</keyword>
<accession>A0ABT0ZP31</accession>
<dbReference type="Proteomes" id="UP001523234">
    <property type="component" value="Unassembled WGS sequence"/>
</dbReference>
<organism evidence="2 3">
    <name type="scientific">Fructobacillus apis</name>
    <dbReference type="NCBI Taxonomy" id="2935017"/>
    <lineage>
        <taxon>Bacteria</taxon>
        <taxon>Bacillati</taxon>
        <taxon>Bacillota</taxon>
        <taxon>Bacilli</taxon>
        <taxon>Lactobacillales</taxon>
        <taxon>Lactobacillaceae</taxon>
        <taxon>Fructobacillus</taxon>
    </lineage>
</organism>
<evidence type="ECO:0000313" key="2">
    <source>
        <dbReference type="EMBL" id="MCO0831745.1"/>
    </source>
</evidence>
<keyword evidence="1" id="KW-1133">Transmembrane helix</keyword>
<comment type="caution">
    <text evidence="2">The sequence shown here is derived from an EMBL/GenBank/DDBJ whole genome shotgun (WGS) entry which is preliminary data.</text>
</comment>
<keyword evidence="1" id="KW-0472">Membrane</keyword>
<keyword evidence="3" id="KW-1185">Reference proteome</keyword>
<feature type="transmembrane region" description="Helical" evidence="1">
    <location>
        <begin position="27"/>
        <end position="46"/>
    </location>
</feature>
<name>A0ABT0ZP31_9LACO</name>
<protein>
    <submittedName>
        <fullName evidence="2">Uncharacterized protein</fullName>
    </submittedName>
</protein>
<evidence type="ECO:0000256" key="1">
    <source>
        <dbReference type="SAM" id="Phobius"/>
    </source>
</evidence>
<reference evidence="2 3" key="1">
    <citation type="submission" date="2022-06" db="EMBL/GenBank/DDBJ databases">
        <title>Fructobacillus taiwanensis sp. nov., isolated from the honeybee.</title>
        <authorList>
            <person name="Chen Y.-S."/>
            <person name="Wang L.-T."/>
            <person name="Lee Y.-S."/>
            <person name="Chang Y.-C."/>
            <person name="Wu H.-C."/>
            <person name="Liao C.-Y."/>
            <person name="Chen W.-H."/>
            <person name="Deng J.-N."/>
            <person name="Wang Y.-H."/>
        </authorList>
    </citation>
    <scope>NUCLEOTIDE SEQUENCE [LARGE SCALE GENOMIC DNA]</scope>
    <source>
        <strain evidence="2 3">W13</strain>
    </source>
</reference>
<sequence>MNKKNLNFFGLVQLFLCLLYFKTGNHWLIILVGAVALIWLLLSFYVDKKEAKDAEMTSVARLVLKLKRRELKNQEK</sequence>
<gene>
    <name evidence="2" type="ORF">NFX39_01375</name>
</gene>
<dbReference type="RefSeq" id="WP_252442289.1">
    <property type="nucleotide sequence ID" value="NZ_JAMWYK010000001.1"/>
</dbReference>